<feature type="region of interest" description="Disordered" evidence="5">
    <location>
        <begin position="44"/>
        <end position="68"/>
    </location>
</feature>
<evidence type="ECO:0000256" key="2">
    <source>
        <dbReference type="ARBA" id="ARBA00023136"/>
    </source>
</evidence>
<evidence type="ECO:0000256" key="1">
    <source>
        <dbReference type="ARBA" id="ARBA00022593"/>
    </source>
</evidence>
<dbReference type="EMBL" id="JAABOA010004890">
    <property type="protein sequence ID" value="KAF9577397.1"/>
    <property type="molecule type" value="Genomic_DNA"/>
</dbReference>
<proteinExistence type="predicted"/>
<comment type="subcellular location">
    <subcellularLocation>
        <location evidence="4">Peroxisome membrane</location>
    </subcellularLocation>
</comment>
<dbReference type="PANTHER" id="PTHR12652:SF50">
    <property type="entry name" value="PEROXIN 11"/>
    <property type="match status" value="1"/>
</dbReference>
<keyword evidence="3" id="KW-0576">Peroxisome</keyword>
<protein>
    <submittedName>
        <fullName evidence="7">Peroxisomal membrane protein PMP27</fullName>
    </submittedName>
</protein>
<dbReference type="GO" id="GO:0005778">
    <property type="term" value="C:peroxisomal membrane"/>
    <property type="evidence" value="ECO:0007669"/>
    <property type="project" value="UniProtKB-SubCell"/>
</dbReference>
<keyword evidence="1" id="KW-0962">Peroxisome biogenesis</keyword>
<dbReference type="Pfam" id="PF05648">
    <property type="entry name" value="PEX11"/>
    <property type="match status" value="1"/>
</dbReference>
<sequence>GAYKFKSIKRYTELANKFWLSGIVFGFLTGLYKTHQIQIRRQTAARGLKSQGESEKSNARTELKSLDREQHSVNKQLLQDGLDMLIPSSSLEYINLDDGIVGLVGTVTSIMGAQSQWEKVNKK</sequence>
<dbReference type="AlphaFoldDB" id="A0A9P6FLG2"/>
<evidence type="ECO:0000313" key="7">
    <source>
        <dbReference type="EMBL" id="KAF9577397.1"/>
    </source>
</evidence>
<keyword evidence="6" id="KW-0812">Transmembrane</keyword>
<evidence type="ECO:0000256" key="3">
    <source>
        <dbReference type="ARBA" id="ARBA00023140"/>
    </source>
</evidence>
<dbReference type="PANTHER" id="PTHR12652">
    <property type="entry name" value="PEROXISOMAL BIOGENESIS FACTOR 11"/>
    <property type="match status" value="1"/>
</dbReference>
<dbReference type="InterPro" id="IPR008733">
    <property type="entry name" value="PEX11"/>
</dbReference>
<keyword evidence="8" id="KW-1185">Reference proteome</keyword>
<dbReference type="OrthoDB" id="411017at2759"/>
<feature type="transmembrane region" description="Helical" evidence="6">
    <location>
        <begin position="14"/>
        <end position="32"/>
    </location>
</feature>
<dbReference type="Proteomes" id="UP000780801">
    <property type="component" value="Unassembled WGS sequence"/>
</dbReference>
<keyword evidence="2 6" id="KW-0472">Membrane</keyword>
<comment type="caution">
    <text evidence="7">The sequence shown here is derived from an EMBL/GenBank/DDBJ whole genome shotgun (WGS) entry which is preliminary data.</text>
</comment>
<evidence type="ECO:0000256" key="6">
    <source>
        <dbReference type="SAM" id="Phobius"/>
    </source>
</evidence>
<feature type="compositionally biased region" description="Basic and acidic residues" evidence="5">
    <location>
        <begin position="52"/>
        <end position="68"/>
    </location>
</feature>
<organism evidence="7 8">
    <name type="scientific">Lunasporangiospora selenospora</name>
    <dbReference type="NCBI Taxonomy" id="979761"/>
    <lineage>
        <taxon>Eukaryota</taxon>
        <taxon>Fungi</taxon>
        <taxon>Fungi incertae sedis</taxon>
        <taxon>Mucoromycota</taxon>
        <taxon>Mortierellomycotina</taxon>
        <taxon>Mortierellomycetes</taxon>
        <taxon>Mortierellales</taxon>
        <taxon>Mortierellaceae</taxon>
        <taxon>Lunasporangiospora</taxon>
    </lineage>
</organism>
<evidence type="ECO:0000256" key="4">
    <source>
        <dbReference type="ARBA" id="ARBA00046271"/>
    </source>
</evidence>
<dbReference type="GO" id="GO:0016559">
    <property type="term" value="P:peroxisome fission"/>
    <property type="evidence" value="ECO:0007669"/>
    <property type="project" value="InterPro"/>
</dbReference>
<name>A0A9P6FLG2_9FUNG</name>
<evidence type="ECO:0000313" key="8">
    <source>
        <dbReference type="Proteomes" id="UP000780801"/>
    </source>
</evidence>
<accession>A0A9P6FLG2</accession>
<reference evidence="7" key="1">
    <citation type="journal article" date="2020" name="Fungal Divers.">
        <title>Resolving the Mortierellaceae phylogeny through synthesis of multi-gene phylogenetics and phylogenomics.</title>
        <authorList>
            <person name="Vandepol N."/>
            <person name="Liber J."/>
            <person name="Desiro A."/>
            <person name="Na H."/>
            <person name="Kennedy M."/>
            <person name="Barry K."/>
            <person name="Grigoriev I.V."/>
            <person name="Miller A.N."/>
            <person name="O'Donnell K."/>
            <person name="Stajich J.E."/>
            <person name="Bonito G."/>
        </authorList>
    </citation>
    <scope>NUCLEOTIDE SEQUENCE</scope>
    <source>
        <strain evidence="7">KOD1015</strain>
    </source>
</reference>
<gene>
    <name evidence="7" type="primary">PEX11_3</name>
    <name evidence="7" type="ORF">BGW38_007410</name>
</gene>
<feature type="non-terminal residue" evidence="7">
    <location>
        <position position="1"/>
    </location>
</feature>
<keyword evidence="6" id="KW-1133">Transmembrane helix</keyword>
<evidence type="ECO:0000256" key="5">
    <source>
        <dbReference type="SAM" id="MobiDB-lite"/>
    </source>
</evidence>